<evidence type="ECO:0000259" key="2">
    <source>
        <dbReference type="PROSITE" id="PS50858"/>
    </source>
</evidence>
<dbReference type="Gene3D" id="1.10.3970.10">
    <property type="entry name" value="BSD domain"/>
    <property type="match status" value="1"/>
</dbReference>
<proteinExistence type="predicted"/>
<reference evidence="3" key="1">
    <citation type="submission" date="2019-12" db="EMBL/GenBank/DDBJ databases">
        <authorList>
            <person name="Scholes J."/>
        </authorList>
    </citation>
    <scope>NUCLEOTIDE SEQUENCE</scope>
</reference>
<dbReference type="InterPro" id="IPR005607">
    <property type="entry name" value="BSD_dom"/>
</dbReference>
<keyword evidence="4" id="KW-1185">Reference proteome</keyword>
<evidence type="ECO:0000313" key="3">
    <source>
        <dbReference type="EMBL" id="CAA0828138.1"/>
    </source>
</evidence>
<feature type="compositionally biased region" description="Basic and acidic residues" evidence="1">
    <location>
        <begin position="286"/>
        <end position="312"/>
    </location>
</feature>
<dbReference type="PANTHER" id="PTHR16019">
    <property type="entry name" value="SYNAPSE-ASSOCIATED PROTEIN"/>
    <property type="match status" value="1"/>
</dbReference>
<feature type="region of interest" description="Disordered" evidence="1">
    <location>
        <begin position="1"/>
        <end position="44"/>
    </location>
</feature>
<feature type="compositionally biased region" description="Acidic residues" evidence="1">
    <location>
        <begin position="246"/>
        <end position="261"/>
    </location>
</feature>
<feature type="compositionally biased region" description="Low complexity" evidence="1">
    <location>
        <begin position="373"/>
        <end position="388"/>
    </location>
</feature>
<evidence type="ECO:0000256" key="1">
    <source>
        <dbReference type="SAM" id="MobiDB-lite"/>
    </source>
</evidence>
<feature type="compositionally biased region" description="Acidic residues" evidence="1">
    <location>
        <begin position="396"/>
        <end position="412"/>
    </location>
</feature>
<dbReference type="OrthoDB" id="73788at2759"/>
<dbReference type="PANTHER" id="PTHR16019:SF5">
    <property type="entry name" value="BSD DOMAIN-CONTAINING PROTEIN 1"/>
    <property type="match status" value="1"/>
</dbReference>
<feature type="compositionally biased region" description="Basic and acidic residues" evidence="1">
    <location>
        <begin position="326"/>
        <end position="371"/>
    </location>
</feature>
<dbReference type="EMBL" id="CACSLK010027752">
    <property type="protein sequence ID" value="CAA0828138.1"/>
    <property type="molecule type" value="Genomic_DNA"/>
</dbReference>
<dbReference type="GO" id="GO:0005737">
    <property type="term" value="C:cytoplasm"/>
    <property type="evidence" value="ECO:0007669"/>
    <property type="project" value="TreeGrafter"/>
</dbReference>
<protein>
    <submittedName>
        <fullName evidence="3">BSD domain-containing protein</fullName>
    </submittedName>
</protein>
<dbReference type="PROSITE" id="PS50858">
    <property type="entry name" value="BSD"/>
    <property type="match status" value="1"/>
</dbReference>
<feature type="compositionally biased region" description="Acidic residues" evidence="1">
    <location>
        <begin position="439"/>
        <end position="459"/>
    </location>
</feature>
<sequence length="459" mass="50684">MNFFKSILSDDPDPPQTDNPRESDSDSPLKSIGDGRGSDDAAGGWGFGGLIKTLAIESVIETYRRDLKEFGSGLKKESEILRESASRAVKDLPASLEASASVAQGALEALKLKAEIVAKESLGPTSDGESETPGTNLSLSSARYSWFEAQLGAIQSDPATFCEDPEDVEEYGKWKSGFDLEKNKDEIDGLVGENGNLEGVYKKFVPGAVDPETFWCRYFYRVDKIKQQESVRANLVKRAITVEDDEEELSWDFDDDEDEDVAGNSNAGSVNVAKGDNVVTDNKSSTGEKHEALNVESREVKERNEVKERDEVESAGNDNAKNVALDQKEVESEVKKDEKLDQKEVESEVKKDEKVEAEHNLKDNSDEKVIVNEKVNSSEKNGSSVSSGDQPKVVKEDEEEDLGWDEIEDIGSDDEKKVSSTAQSSSLDRTEMRKRLSVGEDDEDLSWDIEDDDEPVKKP</sequence>
<dbReference type="Pfam" id="PF03909">
    <property type="entry name" value="BSD"/>
    <property type="match status" value="1"/>
</dbReference>
<name>A0A9N7RFD1_STRHE</name>
<organism evidence="3 4">
    <name type="scientific">Striga hermonthica</name>
    <name type="common">Purple witchweed</name>
    <name type="synonym">Buchnera hermonthica</name>
    <dbReference type="NCBI Taxonomy" id="68872"/>
    <lineage>
        <taxon>Eukaryota</taxon>
        <taxon>Viridiplantae</taxon>
        <taxon>Streptophyta</taxon>
        <taxon>Embryophyta</taxon>
        <taxon>Tracheophyta</taxon>
        <taxon>Spermatophyta</taxon>
        <taxon>Magnoliopsida</taxon>
        <taxon>eudicotyledons</taxon>
        <taxon>Gunneridae</taxon>
        <taxon>Pentapetalae</taxon>
        <taxon>asterids</taxon>
        <taxon>lamiids</taxon>
        <taxon>Lamiales</taxon>
        <taxon>Orobanchaceae</taxon>
        <taxon>Buchnereae</taxon>
        <taxon>Striga</taxon>
    </lineage>
</organism>
<evidence type="ECO:0000313" key="4">
    <source>
        <dbReference type="Proteomes" id="UP001153555"/>
    </source>
</evidence>
<dbReference type="InterPro" id="IPR051494">
    <property type="entry name" value="BSD_domain-containing"/>
</dbReference>
<gene>
    <name evidence="3" type="ORF">SHERM_23833</name>
</gene>
<feature type="region of interest" description="Disordered" evidence="1">
    <location>
        <begin position="246"/>
        <end position="459"/>
    </location>
</feature>
<accession>A0A9N7RFD1</accession>
<dbReference type="Proteomes" id="UP001153555">
    <property type="component" value="Unassembled WGS sequence"/>
</dbReference>
<feature type="compositionally biased region" description="Basic and acidic residues" evidence="1">
    <location>
        <begin position="428"/>
        <end position="438"/>
    </location>
</feature>
<comment type="caution">
    <text evidence="3">The sequence shown here is derived from an EMBL/GenBank/DDBJ whole genome shotgun (WGS) entry which is preliminary data.</text>
</comment>
<dbReference type="SMART" id="SM00751">
    <property type="entry name" value="BSD"/>
    <property type="match status" value="1"/>
</dbReference>
<dbReference type="AlphaFoldDB" id="A0A9N7RFD1"/>
<dbReference type="SUPFAM" id="SSF140383">
    <property type="entry name" value="BSD domain-like"/>
    <property type="match status" value="1"/>
</dbReference>
<dbReference type="InterPro" id="IPR035925">
    <property type="entry name" value="BSD_dom_sf"/>
</dbReference>
<feature type="domain" description="BSD" evidence="2">
    <location>
        <begin position="174"/>
        <end position="226"/>
    </location>
</feature>